<sequence length="279" mass="30519">MWLNNITTWYNKGIPCALVTIIDSAGSTPRKTGSHMVINQNGETAGSVGGGGVELQCIHLAREAMKTGTCITRKFVSKGDGDDWNASDEDAELGVCGGSLTVFIEPLIPESELVIFGGGHVGLALGKLCEVLNVPYRVYDDRREFADPERFPGARSLICQSFTDISSHIHFSGKSYCVIMTYGHEHDEIVLEQLLKIKELPYIGMIGSVKKAEVLIRNIQGRGGVIDDRVYCPIGLRIGKNLPQEIALSVISEVILVMRGGIPEHMRVDWSADKSIPHR</sequence>
<keyword evidence="4" id="KW-1185">Reference proteome</keyword>
<organism evidence="3 4">
    <name type="scientific">Methanospirillum purgamenti</name>
    <dbReference type="NCBI Taxonomy" id="2834276"/>
    <lineage>
        <taxon>Archaea</taxon>
        <taxon>Methanobacteriati</taxon>
        <taxon>Methanobacteriota</taxon>
        <taxon>Stenosarchaea group</taxon>
        <taxon>Methanomicrobia</taxon>
        <taxon>Methanomicrobiales</taxon>
        <taxon>Methanospirillaceae</taxon>
        <taxon>Methanospirillum</taxon>
    </lineage>
</organism>
<feature type="domain" description="XdhC- CoxI" evidence="1">
    <location>
        <begin position="9"/>
        <end position="69"/>
    </location>
</feature>
<dbReference type="Gene3D" id="3.40.50.720">
    <property type="entry name" value="NAD(P)-binding Rossmann-like Domain"/>
    <property type="match status" value="1"/>
</dbReference>
<dbReference type="KEGG" id="mrtj:KHC33_14360"/>
<dbReference type="Pfam" id="PF02625">
    <property type="entry name" value="XdhC_CoxI"/>
    <property type="match status" value="1"/>
</dbReference>
<evidence type="ECO:0000313" key="4">
    <source>
        <dbReference type="Proteomes" id="UP000680656"/>
    </source>
</evidence>
<protein>
    <submittedName>
        <fullName evidence="3">XdhC family protein</fullName>
    </submittedName>
</protein>
<reference evidence="3 4" key="1">
    <citation type="submission" date="2021-05" db="EMBL/GenBank/DDBJ databases">
        <title>A novel Methanospirillum isolate from a pyrite-forming mixed culture.</title>
        <authorList>
            <person name="Bunk B."/>
            <person name="Sproer C."/>
            <person name="Spring S."/>
            <person name="Pester M."/>
        </authorList>
    </citation>
    <scope>NUCLEOTIDE SEQUENCE [LARGE SCALE GENOMIC DNA]</scope>
    <source>
        <strain evidence="3 4">J.3.6.1-F.2.7.3</strain>
    </source>
</reference>
<proteinExistence type="predicted"/>
<dbReference type="GeneID" id="65098390"/>
<feature type="domain" description="XdhC Rossmann" evidence="2">
    <location>
        <begin position="113"/>
        <end position="254"/>
    </location>
</feature>
<dbReference type="PANTHER" id="PTHR30388:SF6">
    <property type="entry name" value="XANTHINE DEHYDROGENASE SUBUNIT A-RELATED"/>
    <property type="match status" value="1"/>
</dbReference>
<dbReference type="EMBL" id="CP075546">
    <property type="protein sequence ID" value="QVV88491.1"/>
    <property type="molecule type" value="Genomic_DNA"/>
</dbReference>
<dbReference type="AlphaFoldDB" id="A0A8E7B1A4"/>
<evidence type="ECO:0000313" key="3">
    <source>
        <dbReference type="EMBL" id="QVV88491.1"/>
    </source>
</evidence>
<dbReference type="InterPro" id="IPR003777">
    <property type="entry name" value="XdhC_CoxI"/>
</dbReference>
<gene>
    <name evidence="3" type="ORF">KHC33_14360</name>
</gene>
<dbReference type="Proteomes" id="UP000680656">
    <property type="component" value="Chromosome"/>
</dbReference>
<evidence type="ECO:0000259" key="2">
    <source>
        <dbReference type="Pfam" id="PF13478"/>
    </source>
</evidence>
<evidence type="ECO:0000259" key="1">
    <source>
        <dbReference type="Pfam" id="PF02625"/>
    </source>
</evidence>
<dbReference type="Pfam" id="PF13478">
    <property type="entry name" value="XdhC_C"/>
    <property type="match status" value="1"/>
</dbReference>
<dbReference type="RefSeq" id="WP_214419300.1">
    <property type="nucleotide sequence ID" value="NZ_CP075546.1"/>
</dbReference>
<dbReference type="InterPro" id="IPR052698">
    <property type="entry name" value="MoCofactor_Util/Proc"/>
</dbReference>
<accession>A0A8E7B1A4</accession>
<name>A0A8E7B1A4_9EURY</name>
<dbReference type="InterPro" id="IPR027051">
    <property type="entry name" value="XdhC_Rossmann_dom"/>
</dbReference>
<dbReference type="PANTHER" id="PTHR30388">
    <property type="entry name" value="ALDEHYDE OXIDOREDUCTASE MOLYBDENUM COFACTOR ASSEMBLY PROTEIN"/>
    <property type="match status" value="1"/>
</dbReference>